<dbReference type="EMBL" id="JAKWBI020000497">
    <property type="protein sequence ID" value="KAJ2894415.1"/>
    <property type="molecule type" value="Genomic_DNA"/>
</dbReference>
<feature type="compositionally biased region" description="Low complexity" evidence="1">
    <location>
        <begin position="312"/>
        <end position="328"/>
    </location>
</feature>
<evidence type="ECO:0008006" key="6">
    <source>
        <dbReference type="Google" id="ProtNLM"/>
    </source>
</evidence>
<feature type="compositionally biased region" description="Low complexity" evidence="1">
    <location>
        <begin position="199"/>
        <end position="239"/>
    </location>
</feature>
<accession>A0AAD5WN70</accession>
<feature type="compositionally biased region" description="Acidic residues" evidence="1">
    <location>
        <begin position="188"/>
        <end position="198"/>
    </location>
</feature>
<keyword evidence="5" id="KW-1185">Reference proteome</keyword>
<dbReference type="Proteomes" id="UP001201980">
    <property type="component" value="Unassembled WGS sequence"/>
</dbReference>
<feature type="compositionally biased region" description="Polar residues" evidence="1">
    <location>
        <begin position="283"/>
        <end position="308"/>
    </location>
</feature>
<feature type="transmembrane region" description="Helical" evidence="2">
    <location>
        <begin position="244"/>
        <end position="266"/>
    </location>
</feature>
<feature type="signal peptide" evidence="3">
    <location>
        <begin position="1"/>
        <end position="18"/>
    </location>
</feature>
<evidence type="ECO:0000256" key="3">
    <source>
        <dbReference type="SAM" id="SignalP"/>
    </source>
</evidence>
<feature type="region of interest" description="Disordered" evidence="1">
    <location>
        <begin position="184"/>
        <end position="239"/>
    </location>
</feature>
<protein>
    <recommendedName>
        <fullName evidence="6">Mid2 domain-containing protein</fullName>
    </recommendedName>
</protein>
<organism evidence="4 5">
    <name type="scientific">Zalerion maritima</name>
    <dbReference type="NCBI Taxonomy" id="339359"/>
    <lineage>
        <taxon>Eukaryota</taxon>
        <taxon>Fungi</taxon>
        <taxon>Dikarya</taxon>
        <taxon>Ascomycota</taxon>
        <taxon>Pezizomycotina</taxon>
        <taxon>Sordariomycetes</taxon>
        <taxon>Lulworthiomycetidae</taxon>
        <taxon>Lulworthiales</taxon>
        <taxon>Lulworthiaceae</taxon>
        <taxon>Zalerion</taxon>
    </lineage>
</organism>
<feature type="chain" id="PRO_5042216113" description="Mid2 domain-containing protein" evidence="3">
    <location>
        <begin position="19"/>
        <end position="396"/>
    </location>
</feature>
<evidence type="ECO:0000256" key="1">
    <source>
        <dbReference type="SAM" id="MobiDB-lite"/>
    </source>
</evidence>
<evidence type="ECO:0000313" key="4">
    <source>
        <dbReference type="EMBL" id="KAJ2894415.1"/>
    </source>
</evidence>
<name>A0AAD5WN70_9PEZI</name>
<keyword evidence="2" id="KW-0812">Transmembrane</keyword>
<evidence type="ECO:0000313" key="5">
    <source>
        <dbReference type="Proteomes" id="UP001201980"/>
    </source>
</evidence>
<keyword evidence="2" id="KW-1133">Transmembrane helix</keyword>
<dbReference type="AlphaFoldDB" id="A0AAD5WN70"/>
<gene>
    <name evidence="4" type="ORF">MKZ38_007555</name>
</gene>
<reference evidence="4" key="1">
    <citation type="submission" date="2022-07" db="EMBL/GenBank/DDBJ databases">
        <title>Draft genome sequence of Zalerion maritima ATCC 34329, a (micro)plastics degrading marine fungus.</title>
        <authorList>
            <person name="Paco A."/>
            <person name="Goncalves M.F.M."/>
            <person name="Rocha-Santos T.A.P."/>
            <person name="Alves A."/>
        </authorList>
    </citation>
    <scope>NUCLEOTIDE SEQUENCE</scope>
    <source>
        <strain evidence="4">ATCC 34329</strain>
    </source>
</reference>
<feature type="region of interest" description="Disordered" evidence="1">
    <location>
        <begin position="275"/>
        <end position="345"/>
    </location>
</feature>
<keyword evidence="2" id="KW-0472">Membrane</keyword>
<sequence length="396" mass="40861">MKSTIVLTFSGLIAAAYATDNFQLAPRETDAAKKHQIPLPPPAPTAAPIFRPREIPALFKRQDTTEEQDEETCGLYSNGEAHVCAATSACSSSGDYFGCCDGASCPISTACLDSDASECVAGTEGLQTLCCTFDVELPYCVTIISTNDAGSYTDLRCGDIQYASEVQTITALEDLDSTATAIQTNDPEISDAPEEDTTGTDTADATTEADSGSTDDSNADTGGDNNSNNNDDGGASSSKSNTGAIVGGVIGGIAVLGLLGLGFFFLRKKMNKNSKPDHGGNGASSSYQQAPQSDMGQTYDGSSPSGQYLPTPHQQYQQPGGQQGYSPYANTVSPAGYAPTTAAPSPQTTLANANSAGTHQSFYGGVGVGQDGLKENYVAVAEVDGTSTNKTRVELA</sequence>
<keyword evidence="3" id="KW-0732">Signal</keyword>
<proteinExistence type="predicted"/>
<evidence type="ECO:0000256" key="2">
    <source>
        <dbReference type="SAM" id="Phobius"/>
    </source>
</evidence>
<comment type="caution">
    <text evidence="4">The sequence shown here is derived from an EMBL/GenBank/DDBJ whole genome shotgun (WGS) entry which is preliminary data.</text>
</comment>